<dbReference type="InterPro" id="IPR011008">
    <property type="entry name" value="Dimeric_a/b-barrel"/>
</dbReference>
<gene>
    <name evidence="2" type="ORF">FHX39_000263</name>
</gene>
<evidence type="ECO:0000313" key="2">
    <source>
        <dbReference type="EMBL" id="MBB3325319.1"/>
    </source>
</evidence>
<dbReference type="Proteomes" id="UP000565572">
    <property type="component" value="Unassembled WGS sequence"/>
</dbReference>
<proteinExistence type="predicted"/>
<dbReference type="Pfam" id="PF07876">
    <property type="entry name" value="Dabb"/>
    <property type="match status" value="1"/>
</dbReference>
<dbReference type="EMBL" id="JACHZG010000001">
    <property type="protein sequence ID" value="MBB3325319.1"/>
    <property type="molecule type" value="Genomic_DNA"/>
</dbReference>
<evidence type="ECO:0000259" key="1">
    <source>
        <dbReference type="PROSITE" id="PS51502"/>
    </source>
</evidence>
<organism evidence="2 3">
    <name type="scientific">Microlunatus antarcticus</name>
    <dbReference type="NCBI Taxonomy" id="53388"/>
    <lineage>
        <taxon>Bacteria</taxon>
        <taxon>Bacillati</taxon>
        <taxon>Actinomycetota</taxon>
        <taxon>Actinomycetes</taxon>
        <taxon>Propionibacteriales</taxon>
        <taxon>Propionibacteriaceae</taxon>
        <taxon>Microlunatus</taxon>
    </lineage>
</organism>
<dbReference type="PROSITE" id="PS51502">
    <property type="entry name" value="S_R_A_B_BARREL"/>
    <property type="match status" value="1"/>
</dbReference>
<dbReference type="RefSeq" id="WP_198423217.1">
    <property type="nucleotide sequence ID" value="NZ_JACHZG010000001.1"/>
</dbReference>
<sequence>MTRIQHTVVFRLVHPAGSAAEAAFLETARATLPAIPGVRDFAVHRQVSAKSDLAWQFSMVFADEEAYAAYDAHPDHTGFVASRWVPEVASFSEYDFVAADQPAT</sequence>
<reference evidence="2 3" key="1">
    <citation type="submission" date="2020-08" db="EMBL/GenBank/DDBJ databases">
        <title>Sequencing the genomes of 1000 actinobacteria strains.</title>
        <authorList>
            <person name="Klenk H.-P."/>
        </authorList>
    </citation>
    <scope>NUCLEOTIDE SEQUENCE [LARGE SCALE GENOMIC DNA]</scope>
    <source>
        <strain evidence="2 3">DSM 11053</strain>
    </source>
</reference>
<name>A0A7W5JS25_9ACTN</name>
<dbReference type="AlphaFoldDB" id="A0A7W5JS25"/>
<keyword evidence="3" id="KW-1185">Reference proteome</keyword>
<dbReference type="Gene3D" id="3.30.70.100">
    <property type="match status" value="1"/>
</dbReference>
<protein>
    <recommendedName>
        <fullName evidence="1">Stress-response A/B barrel domain-containing protein</fullName>
    </recommendedName>
</protein>
<feature type="domain" description="Stress-response A/B barrel" evidence="1">
    <location>
        <begin position="4"/>
        <end position="96"/>
    </location>
</feature>
<dbReference type="SUPFAM" id="SSF54909">
    <property type="entry name" value="Dimeric alpha+beta barrel"/>
    <property type="match status" value="1"/>
</dbReference>
<dbReference type="SMART" id="SM00886">
    <property type="entry name" value="Dabb"/>
    <property type="match status" value="1"/>
</dbReference>
<dbReference type="InterPro" id="IPR013097">
    <property type="entry name" value="Dabb"/>
</dbReference>
<evidence type="ECO:0000313" key="3">
    <source>
        <dbReference type="Proteomes" id="UP000565572"/>
    </source>
</evidence>
<comment type="caution">
    <text evidence="2">The sequence shown here is derived from an EMBL/GenBank/DDBJ whole genome shotgun (WGS) entry which is preliminary data.</text>
</comment>
<accession>A0A7W5JS25</accession>